<proteinExistence type="predicted"/>
<organism evidence="4 5">
    <name type="scientific">Actinosynnema pretiosum</name>
    <dbReference type="NCBI Taxonomy" id="42197"/>
    <lineage>
        <taxon>Bacteria</taxon>
        <taxon>Bacillati</taxon>
        <taxon>Actinomycetota</taxon>
        <taxon>Actinomycetes</taxon>
        <taxon>Pseudonocardiales</taxon>
        <taxon>Pseudonocardiaceae</taxon>
        <taxon>Actinosynnema</taxon>
    </lineage>
</organism>
<dbReference type="AlphaFoldDB" id="A0A290ZAQ2"/>
<dbReference type="RefSeq" id="WP_096495901.1">
    <property type="nucleotide sequence ID" value="NZ_CP023445.1"/>
</dbReference>
<feature type="region of interest" description="Disordered" evidence="1">
    <location>
        <begin position="44"/>
        <end position="129"/>
    </location>
</feature>
<feature type="domain" description="SCP" evidence="3">
    <location>
        <begin position="138"/>
        <end position="252"/>
    </location>
</feature>
<dbReference type="InterPro" id="IPR035940">
    <property type="entry name" value="CAP_sf"/>
</dbReference>
<protein>
    <submittedName>
        <fullName evidence="4">SCP-like extracellular</fullName>
    </submittedName>
</protein>
<feature type="signal peptide" evidence="2">
    <location>
        <begin position="1"/>
        <end position="19"/>
    </location>
</feature>
<evidence type="ECO:0000256" key="1">
    <source>
        <dbReference type="SAM" id="MobiDB-lite"/>
    </source>
</evidence>
<evidence type="ECO:0000313" key="5">
    <source>
        <dbReference type="Proteomes" id="UP000218505"/>
    </source>
</evidence>
<dbReference type="Gene3D" id="3.40.33.10">
    <property type="entry name" value="CAP"/>
    <property type="match status" value="1"/>
</dbReference>
<feature type="compositionally biased region" description="Low complexity" evidence="1">
    <location>
        <begin position="116"/>
        <end position="125"/>
    </location>
</feature>
<evidence type="ECO:0000313" key="4">
    <source>
        <dbReference type="EMBL" id="ATE56076.1"/>
    </source>
</evidence>
<dbReference type="KEGG" id="apre:CNX65_24700"/>
<name>A0A290ZAQ2_9PSEU</name>
<dbReference type="PANTHER" id="PTHR31157">
    <property type="entry name" value="SCP DOMAIN-CONTAINING PROTEIN"/>
    <property type="match status" value="1"/>
</dbReference>
<dbReference type="PROSITE" id="PS51257">
    <property type="entry name" value="PROKAR_LIPOPROTEIN"/>
    <property type="match status" value="1"/>
</dbReference>
<dbReference type="PANTHER" id="PTHR31157:SF1">
    <property type="entry name" value="SCP DOMAIN-CONTAINING PROTEIN"/>
    <property type="match status" value="1"/>
</dbReference>
<dbReference type="CDD" id="cd05379">
    <property type="entry name" value="CAP_bacterial"/>
    <property type="match status" value="1"/>
</dbReference>
<accession>A0A290ZAQ2</accession>
<keyword evidence="2" id="KW-0732">Signal</keyword>
<reference evidence="4" key="1">
    <citation type="submission" date="2017-09" db="EMBL/GenBank/DDBJ databases">
        <title>Complete Genome Sequence of ansamitocin-producing Bacterium Actinosynnema pretiosum X47.</title>
        <authorList>
            <person name="Cao G."/>
            <person name="Zong G."/>
            <person name="Zhong C."/>
            <person name="Fu J."/>
        </authorList>
    </citation>
    <scope>NUCLEOTIDE SEQUENCE [LARGE SCALE GENOMIC DNA]</scope>
    <source>
        <strain evidence="4">X47</strain>
    </source>
</reference>
<gene>
    <name evidence="4" type="ORF">CNX65_24700</name>
</gene>
<dbReference type="Proteomes" id="UP000218505">
    <property type="component" value="Chromosome"/>
</dbReference>
<keyword evidence="5" id="KW-1185">Reference proteome</keyword>
<dbReference type="InterPro" id="IPR014044">
    <property type="entry name" value="CAP_dom"/>
</dbReference>
<evidence type="ECO:0000256" key="2">
    <source>
        <dbReference type="SAM" id="SignalP"/>
    </source>
</evidence>
<sequence>MPRPRTALPAAALALVALAGCGGPAAPGPVNAGNIANAAAAFGAPAATSTTAASDPASPSSASGAADATTTTATTPSSPAPSSSEAPATTTTTQPPVAPTSTPAQPPKQETPAQPPRTTQAPAPQKSDVEIAEEKVIALTNEQRKANNCPAVTADARLGKAARAHSADMAAQNYFSHVSKDGRSFVDRIKAAGHPSPGAENIAAGQRTPEDVMKSWMDSEGHRANILNCGLKTLGVGMAKGGSYGIYWTQNFGW</sequence>
<evidence type="ECO:0000259" key="3">
    <source>
        <dbReference type="Pfam" id="PF00188"/>
    </source>
</evidence>
<feature type="chain" id="PRO_5038792829" evidence="2">
    <location>
        <begin position="20"/>
        <end position="254"/>
    </location>
</feature>
<dbReference type="Pfam" id="PF00188">
    <property type="entry name" value="CAP"/>
    <property type="match status" value="1"/>
</dbReference>
<dbReference type="SUPFAM" id="SSF55797">
    <property type="entry name" value="PR-1-like"/>
    <property type="match status" value="1"/>
</dbReference>
<feature type="compositionally biased region" description="Low complexity" evidence="1">
    <location>
        <begin position="44"/>
        <end position="103"/>
    </location>
</feature>
<dbReference type="EMBL" id="CP023445">
    <property type="protein sequence ID" value="ATE56076.1"/>
    <property type="molecule type" value="Genomic_DNA"/>
</dbReference>